<dbReference type="HOGENOM" id="CLU_746072_0_0_1"/>
<dbReference type="RefSeq" id="XP_008078592.1">
    <property type="nucleotide sequence ID" value="XM_008080401.1"/>
</dbReference>
<evidence type="ECO:0000313" key="2">
    <source>
        <dbReference type="Proteomes" id="UP000016922"/>
    </source>
</evidence>
<dbReference type="KEGG" id="glz:GLAREA_10351"/>
<dbReference type="OrthoDB" id="8062037at2759"/>
<protein>
    <submittedName>
        <fullName evidence="1">Uncharacterized protein</fullName>
    </submittedName>
</protein>
<name>S3D830_GLAL2</name>
<sequence>MRREPKSSSRGKVPEFQTWLNQLQLEDEWRQKELEYTNEIVPTPEKFAHKLYVRGHNAKLTTLVVALCNLTGWSADSISLKLRQNCNVNLHAPQVWDFNHSFMTARDKDDFNNGEIKLMQDMARKAGVYSRMLARGRGAIPMGETVRPVANPFSSRWSSDLNEESIFTKLLDGYSMRERNALMREMSELGLDDFHTGLFALEEGAVARIGQRPAVILRGLIRLWMTEVLASVRSLPARGQLDVDQHSRRGEEYIRKFVGRLEDLFGSLAFAGTPVGGDGLVKILLFGDGCQILMDCMINDRLRVLAHLRHMQILDEVASTPNPHLTRLRVKNLAEDDECPICREEIGELDSFAIRLDTSMFGKVNRMFLYA</sequence>
<dbReference type="EMBL" id="KE145356">
    <property type="protein sequence ID" value="EPE34657.1"/>
    <property type="molecule type" value="Genomic_DNA"/>
</dbReference>
<dbReference type="Proteomes" id="UP000016922">
    <property type="component" value="Unassembled WGS sequence"/>
</dbReference>
<dbReference type="AlphaFoldDB" id="S3D830"/>
<evidence type="ECO:0000313" key="1">
    <source>
        <dbReference type="EMBL" id="EPE34657.1"/>
    </source>
</evidence>
<organism evidence="1 2">
    <name type="scientific">Glarea lozoyensis (strain ATCC 20868 / MF5171)</name>
    <dbReference type="NCBI Taxonomy" id="1116229"/>
    <lineage>
        <taxon>Eukaryota</taxon>
        <taxon>Fungi</taxon>
        <taxon>Dikarya</taxon>
        <taxon>Ascomycota</taxon>
        <taxon>Pezizomycotina</taxon>
        <taxon>Leotiomycetes</taxon>
        <taxon>Helotiales</taxon>
        <taxon>Helotiaceae</taxon>
        <taxon>Glarea</taxon>
    </lineage>
</organism>
<keyword evidence="2" id="KW-1185">Reference proteome</keyword>
<reference evidence="1 2" key="1">
    <citation type="journal article" date="2013" name="BMC Genomics">
        <title>Genomics-driven discovery of the pneumocandin biosynthetic gene cluster in the fungus Glarea lozoyensis.</title>
        <authorList>
            <person name="Chen L."/>
            <person name="Yue Q."/>
            <person name="Zhang X."/>
            <person name="Xiang M."/>
            <person name="Wang C."/>
            <person name="Li S."/>
            <person name="Che Y."/>
            <person name="Ortiz-Lopez F.J."/>
            <person name="Bills G.F."/>
            <person name="Liu X."/>
            <person name="An Z."/>
        </authorList>
    </citation>
    <scope>NUCLEOTIDE SEQUENCE [LARGE SCALE GENOMIC DNA]</scope>
    <source>
        <strain evidence="2">ATCC 20868 / MF5171</strain>
    </source>
</reference>
<accession>S3D830</accession>
<dbReference type="GeneID" id="19469398"/>
<proteinExistence type="predicted"/>
<gene>
    <name evidence="1" type="ORF">GLAREA_10351</name>
</gene>